<feature type="domain" description="Ricin B lectin" evidence="2">
    <location>
        <begin position="53"/>
        <end position="199"/>
    </location>
</feature>
<evidence type="ECO:0000313" key="3">
    <source>
        <dbReference type="EMBL" id="GCD99107.1"/>
    </source>
</evidence>
<dbReference type="PROSITE" id="PS50231">
    <property type="entry name" value="RICIN_B_LECTIN"/>
    <property type="match status" value="1"/>
</dbReference>
<feature type="chain" id="PRO_5019406249" evidence="1">
    <location>
        <begin position="38"/>
        <end position="199"/>
    </location>
</feature>
<sequence>MAVSTRDVDSIDPPGGLLPTLALSATLLAAGTLPAMAAEPTAAATPDVVAAAPGFTPLINYHSGKCLDVPGGSTRDGVQVQQWTCNGKAHQRWNLRYARTALGLKLYYVVNEKSGKCLSVKGNSKKNGTPIIQWPCKEGDTAEFFAPLKVNDVPGTNFVLWGAHSGKYPQVDGGSQANGAKVSLWEGKSGRHHYYWRFG</sequence>
<reference evidence="3 4" key="1">
    <citation type="submission" date="2018-12" db="EMBL/GenBank/DDBJ databases">
        <title>Draft genome sequence of Embleya hyalina NBRC 13850T.</title>
        <authorList>
            <person name="Komaki H."/>
            <person name="Hosoyama A."/>
            <person name="Kimura A."/>
            <person name="Ichikawa N."/>
            <person name="Tamura T."/>
        </authorList>
    </citation>
    <scope>NUCLEOTIDE SEQUENCE [LARGE SCALE GENOMIC DNA]</scope>
    <source>
        <strain evidence="3 4">NBRC 13850</strain>
    </source>
</reference>
<dbReference type="OrthoDB" id="4175653at2"/>
<name>A0A401YWW0_9ACTN</name>
<dbReference type="Proteomes" id="UP000286931">
    <property type="component" value="Unassembled WGS sequence"/>
</dbReference>
<protein>
    <submittedName>
        <fullName evidence="3">Beta-xylosidase</fullName>
    </submittedName>
</protein>
<keyword evidence="4" id="KW-1185">Reference proteome</keyword>
<evidence type="ECO:0000313" key="4">
    <source>
        <dbReference type="Proteomes" id="UP000286931"/>
    </source>
</evidence>
<accession>A0A401YWW0</accession>
<keyword evidence="1" id="KW-0732">Signal</keyword>
<dbReference type="EMBL" id="BIFH01000031">
    <property type="protein sequence ID" value="GCD99107.1"/>
    <property type="molecule type" value="Genomic_DNA"/>
</dbReference>
<dbReference type="InterPro" id="IPR035992">
    <property type="entry name" value="Ricin_B-like_lectins"/>
</dbReference>
<dbReference type="Gene3D" id="2.80.10.50">
    <property type="match status" value="2"/>
</dbReference>
<dbReference type="AlphaFoldDB" id="A0A401YWW0"/>
<dbReference type="SUPFAM" id="SSF50370">
    <property type="entry name" value="Ricin B-like lectins"/>
    <property type="match status" value="1"/>
</dbReference>
<proteinExistence type="predicted"/>
<dbReference type="SMART" id="SM00458">
    <property type="entry name" value="RICIN"/>
    <property type="match status" value="1"/>
</dbReference>
<organism evidence="3 4">
    <name type="scientific">Embleya hyalina</name>
    <dbReference type="NCBI Taxonomy" id="516124"/>
    <lineage>
        <taxon>Bacteria</taxon>
        <taxon>Bacillati</taxon>
        <taxon>Actinomycetota</taxon>
        <taxon>Actinomycetes</taxon>
        <taxon>Kitasatosporales</taxon>
        <taxon>Streptomycetaceae</taxon>
        <taxon>Embleya</taxon>
    </lineage>
</organism>
<feature type="signal peptide" evidence="1">
    <location>
        <begin position="1"/>
        <end position="37"/>
    </location>
</feature>
<evidence type="ECO:0000259" key="2">
    <source>
        <dbReference type="SMART" id="SM00458"/>
    </source>
</evidence>
<dbReference type="Pfam" id="PF14200">
    <property type="entry name" value="RicinB_lectin_2"/>
    <property type="match status" value="1"/>
</dbReference>
<dbReference type="CDD" id="cd00161">
    <property type="entry name" value="beta-trefoil_Ricin-like"/>
    <property type="match status" value="1"/>
</dbReference>
<evidence type="ECO:0000256" key="1">
    <source>
        <dbReference type="SAM" id="SignalP"/>
    </source>
</evidence>
<gene>
    <name evidence="3" type="ORF">EHYA_06819</name>
</gene>
<comment type="caution">
    <text evidence="3">The sequence shown here is derived from an EMBL/GenBank/DDBJ whole genome shotgun (WGS) entry which is preliminary data.</text>
</comment>
<dbReference type="RefSeq" id="WP_126640952.1">
    <property type="nucleotide sequence ID" value="NZ_BIFH01000031.1"/>
</dbReference>
<dbReference type="InterPro" id="IPR000772">
    <property type="entry name" value="Ricin_B_lectin"/>
</dbReference>